<reference evidence="3" key="1">
    <citation type="submission" date="2018-07" db="EMBL/GenBank/DDBJ databases">
        <title>Streptacidiphilus bronchialis DSM 106435 chromosome.</title>
        <authorList>
            <person name="Batra D."/>
            <person name="Gulvik C.A."/>
        </authorList>
    </citation>
    <scope>NUCLEOTIDE SEQUENCE [LARGE SCALE GENOMIC DNA]</scope>
    <source>
        <strain evidence="3">DSM 106435</strain>
    </source>
</reference>
<evidence type="ECO:0000259" key="1">
    <source>
        <dbReference type="PROSITE" id="PS51819"/>
    </source>
</evidence>
<dbReference type="InterPro" id="IPR029068">
    <property type="entry name" value="Glyas_Bleomycin-R_OHBP_Dase"/>
</dbReference>
<proteinExistence type="predicted"/>
<feature type="domain" description="VOC" evidence="1">
    <location>
        <begin position="4"/>
        <end position="121"/>
    </location>
</feature>
<dbReference type="InterPro" id="IPR004360">
    <property type="entry name" value="Glyas_Fos-R_dOase_dom"/>
</dbReference>
<dbReference type="OrthoDB" id="9810341at2"/>
<accession>A0A345SXN4</accession>
<organism evidence="2 3">
    <name type="scientific">Peterkaempfera bronchialis</name>
    <dbReference type="NCBI Taxonomy" id="2126346"/>
    <lineage>
        <taxon>Bacteria</taxon>
        <taxon>Bacillati</taxon>
        <taxon>Actinomycetota</taxon>
        <taxon>Actinomycetes</taxon>
        <taxon>Kitasatosporales</taxon>
        <taxon>Streptomycetaceae</taxon>
        <taxon>Peterkaempfera</taxon>
    </lineage>
</organism>
<dbReference type="Pfam" id="PF00903">
    <property type="entry name" value="Glyoxalase"/>
    <property type="match status" value="1"/>
</dbReference>
<dbReference type="Gene3D" id="3.10.180.10">
    <property type="entry name" value="2,3-Dihydroxybiphenyl 1,2-Dioxygenase, domain 1"/>
    <property type="match status" value="1"/>
</dbReference>
<protein>
    <submittedName>
        <fullName evidence="2">VOC family protein</fullName>
    </submittedName>
</protein>
<gene>
    <name evidence="2" type="ORF">C7M71_014660</name>
</gene>
<dbReference type="AlphaFoldDB" id="A0A345SXN4"/>
<dbReference type="RefSeq" id="WP_114914373.1">
    <property type="nucleotide sequence ID" value="NZ_CP031264.1"/>
</dbReference>
<dbReference type="CDD" id="cd08351">
    <property type="entry name" value="ChaP_like"/>
    <property type="match status" value="1"/>
</dbReference>
<dbReference type="SUPFAM" id="SSF54593">
    <property type="entry name" value="Glyoxalase/Bleomycin resistance protein/Dihydroxybiphenyl dioxygenase"/>
    <property type="match status" value="1"/>
</dbReference>
<dbReference type="EMBL" id="CP031264">
    <property type="protein sequence ID" value="AXI78489.1"/>
    <property type="molecule type" value="Genomic_DNA"/>
</dbReference>
<name>A0A345SXN4_9ACTN</name>
<dbReference type="KEGG" id="stri:C7M71_014660"/>
<evidence type="ECO:0000313" key="2">
    <source>
        <dbReference type="EMBL" id="AXI78489.1"/>
    </source>
</evidence>
<dbReference type="Proteomes" id="UP000249340">
    <property type="component" value="Chromosome"/>
</dbReference>
<sequence>MAVQLNHTILSARNRQESADFLTGILGLSEPVPSEPFLAVPLSNGVTLDVLEVSEPIASQHYAFLVEESEFDEILGRIRQQELPYWADPFHRRPSQVNDWHGGHGVYFDDPNGHRLEVLTRPSTTNR</sequence>
<keyword evidence="3" id="KW-1185">Reference proteome</keyword>
<evidence type="ECO:0000313" key="3">
    <source>
        <dbReference type="Proteomes" id="UP000249340"/>
    </source>
</evidence>
<dbReference type="PROSITE" id="PS51819">
    <property type="entry name" value="VOC"/>
    <property type="match status" value="1"/>
</dbReference>
<dbReference type="InterPro" id="IPR037523">
    <property type="entry name" value="VOC_core"/>
</dbReference>